<reference evidence="2" key="2">
    <citation type="submission" date="2023-05" db="EMBL/GenBank/DDBJ databases">
        <authorList>
            <consortium name="Lawrence Berkeley National Laboratory"/>
            <person name="Steindorff A."/>
            <person name="Hensen N."/>
            <person name="Bonometti L."/>
            <person name="Westerberg I."/>
            <person name="Brannstrom I.O."/>
            <person name="Guillou S."/>
            <person name="Cros-Aarteil S."/>
            <person name="Calhoun S."/>
            <person name="Haridas S."/>
            <person name="Kuo A."/>
            <person name="Mondo S."/>
            <person name="Pangilinan J."/>
            <person name="Riley R."/>
            <person name="Labutti K."/>
            <person name="Andreopoulos B."/>
            <person name="Lipzen A."/>
            <person name="Chen C."/>
            <person name="Yanf M."/>
            <person name="Daum C."/>
            <person name="Ng V."/>
            <person name="Clum A."/>
            <person name="Ohm R."/>
            <person name="Martin F."/>
            <person name="Silar P."/>
            <person name="Natvig D."/>
            <person name="Lalanne C."/>
            <person name="Gautier V."/>
            <person name="Ament-Velasquez S.L."/>
            <person name="Kruys A."/>
            <person name="Hutchinson M.I."/>
            <person name="Powell A.J."/>
            <person name="Barry K."/>
            <person name="Miller A.N."/>
            <person name="Grigoriev I.V."/>
            <person name="Debuchy R."/>
            <person name="Gladieux P."/>
            <person name="Thoren M.H."/>
            <person name="Johannesson H."/>
        </authorList>
    </citation>
    <scope>NUCLEOTIDE SEQUENCE</scope>
    <source>
        <strain evidence="2">CBS 315.58</strain>
    </source>
</reference>
<keyword evidence="3" id="KW-1185">Reference proteome</keyword>
<reference evidence="2" key="1">
    <citation type="journal article" date="2023" name="Mol. Phylogenet. Evol.">
        <title>Genome-scale phylogeny and comparative genomics of the fungal order Sordariales.</title>
        <authorList>
            <person name="Hensen N."/>
            <person name="Bonometti L."/>
            <person name="Westerberg I."/>
            <person name="Brannstrom I.O."/>
            <person name="Guillou S."/>
            <person name="Cros-Aarteil S."/>
            <person name="Calhoun S."/>
            <person name="Haridas S."/>
            <person name="Kuo A."/>
            <person name="Mondo S."/>
            <person name="Pangilinan J."/>
            <person name="Riley R."/>
            <person name="LaButti K."/>
            <person name="Andreopoulos B."/>
            <person name="Lipzen A."/>
            <person name="Chen C."/>
            <person name="Yan M."/>
            <person name="Daum C."/>
            <person name="Ng V."/>
            <person name="Clum A."/>
            <person name="Steindorff A."/>
            <person name="Ohm R.A."/>
            <person name="Martin F."/>
            <person name="Silar P."/>
            <person name="Natvig D.O."/>
            <person name="Lalanne C."/>
            <person name="Gautier V."/>
            <person name="Ament-Velasquez S.L."/>
            <person name="Kruys A."/>
            <person name="Hutchinson M.I."/>
            <person name="Powell A.J."/>
            <person name="Barry K."/>
            <person name="Miller A.N."/>
            <person name="Grigoriev I.V."/>
            <person name="Debuchy R."/>
            <person name="Gladieux P."/>
            <person name="Hiltunen Thoren M."/>
            <person name="Johannesson H."/>
        </authorList>
    </citation>
    <scope>NUCLEOTIDE SEQUENCE</scope>
    <source>
        <strain evidence="2">CBS 315.58</strain>
    </source>
</reference>
<proteinExistence type="predicted"/>
<sequence>MSPAKPAIQIKTESQEDKSARVYLRSVAIIGAPSMFQRFRKARSFQYTSSETSGQDNTMPFSILCSMIAKSDHKELERRLALGSVYVMAEWSLTNNTTSLYPTFKTPHRITCLADTTTESSYKLGFTQNLVWAEAIAAKYTETARVQQEMLEQQRRSLPTCKQPKVEKPSQPRRPSFHRRRRRDNLQLSPQSGQCHLVELRRHVERCRQRTGDISALLRVMQIQLHLFGRLVSSSNCQYQRQRFPSMSPSNSTHSDHSSNPCSGVC</sequence>
<evidence type="ECO:0000256" key="1">
    <source>
        <dbReference type="SAM" id="MobiDB-lite"/>
    </source>
</evidence>
<feature type="region of interest" description="Disordered" evidence="1">
    <location>
        <begin position="151"/>
        <end position="188"/>
    </location>
</feature>
<evidence type="ECO:0000313" key="2">
    <source>
        <dbReference type="EMBL" id="KAK4201081.1"/>
    </source>
</evidence>
<dbReference type="Proteomes" id="UP001303160">
    <property type="component" value="Unassembled WGS sequence"/>
</dbReference>
<protein>
    <submittedName>
        <fullName evidence="2">Uncharacterized protein</fullName>
    </submittedName>
</protein>
<comment type="caution">
    <text evidence="2">The sequence shown here is derived from an EMBL/GenBank/DDBJ whole genome shotgun (WGS) entry which is preliminary data.</text>
</comment>
<evidence type="ECO:0000313" key="3">
    <source>
        <dbReference type="Proteomes" id="UP001303160"/>
    </source>
</evidence>
<feature type="compositionally biased region" description="Low complexity" evidence="1">
    <location>
        <begin position="245"/>
        <end position="266"/>
    </location>
</feature>
<feature type="region of interest" description="Disordered" evidence="1">
    <location>
        <begin position="242"/>
        <end position="266"/>
    </location>
</feature>
<accession>A0AAN7AU06</accession>
<organism evidence="2 3">
    <name type="scientific">Triangularia verruculosa</name>
    <dbReference type="NCBI Taxonomy" id="2587418"/>
    <lineage>
        <taxon>Eukaryota</taxon>
        <taxon>Fungi</taxon>
        <taxon>Dikarya</taxon>
        <taxon>Ascomycota</taxon>
        <taxon>Pezizomycotina</taxon>
        <taxon>Sordariomycetes</taxon>
        <taxon>Sordariomycetidae</taxon>
        <taxon>Sordariales</taxon>
        <taxon>Podosporaceae</taxon>
        <taxon>Triangularia</taxon>
    </lineage>
</organism>
<dbReference type="AlphaFoldDB" id="A0AAN7AU06"/>
<dbReference type="EMBL" id="MU863911">
    <property type="protein sequence ID" value="KAK4201081.1"/>
    <property type="molecule type" value="Genomic_DNA"/>
</dbReference>
<name>A0AAN7AU06_9PEZI</name>
<gene>
    <name evidence="2" type="ORF">QBC40DRAFT_278803</name>
</gene>